<evidence type="ECO:0000313" key="3">
    <source>
        <dbReference type="EMBL" id="KAJ1181982.1"/>
    </source>
</evidence>
<evidence type="ECO:0000313" key="4">
    <source>
        <dbReference type="Proteomes" id="UP001066276"/>
    </source>
</evidence>
<protein>
    <recommendedName>
        <fullName evidence="2">Coiled-coil domain-containing protein</fullName>
    </recommendedName>
</protein>
<dbReference type="InterPro" id="IPR025259">
    <property type="entry name" value="CCDC34/181"/>
</dbReference>
<dbReference type="Pfam" id="PF13904">
    <property type="entry name" value="CCDC34"/>
    <property type="match status" value="1"/>
</dbReference>
<sequence>MVVRRTSAGVLQASAEGGVRMQKYTAGSEMSADHSGDFPSGTRRSHSAPHRHFHKDQRPKRSQSLSVSSSGDSTRSLLSPLYHSSFEDEDDEKLDSSRSRSDYKENVETRVGPQNVKGSKTEKDHVIIPGHNLTPWEEWLVSKGRRERIQLQSKVLEELKQNQESEKIRRQQELHKLAAEEQHKEWVRKKNEQEKKEKELKMLKEQKEKEAKERHKAEMEEKAKEKFNEWLKKKQAEEKEKKRKEKEEEEKRLAKLNEKKQKSKLTFEEWLENAKSKPRPVLNSYGYANGKLTGYYDGSASPAPGFCNPIPWKPINVPPPPREVRRNTVKPPKRRMANLSYRPCGRVQRPMDHICIGAMAKM</sequence>
<proteinExistence type="predicted"/>
<feature type="compositionally biased region" description="Basic and acidic residues" evidence="1">
    <location>
        <begin position="94"/>
        <end position="108"/>
    </location>
</feature>
<reference evidence="3" key="1">
    <citation type="journal article" date="2022" name="bioRxiv">
        <title>Sequencing and chromosome-scale assembly of the giantPleurodeles waltlgenome.</title>
        <authorList>
            <person name="Brown T."/>
            <person name="Elewa A."/>
            <person name="Iarovenko S."/>
            <person name="Subramanian E."/>
            <person name="Araus A.J."/>
            <person name="Petzold A."/>
            <person name="Susuki M."/>
            <person name="Suzuki K.-i.T."/>
            <person name="Hayashi T."/>
            <person name="Toyoda A."/>
            <person name="Oliveira C."/>
            <person name="Osipova E."/>
            <person name="Leigh N.D."/>
            <person name="Simon A."/>
            <person name="Yun M.H."/>
        </authorList>
    </citation>
    <scope>NUCLEOTIDE SEQUENCE</scope>
    <source>
        <strain evidence="3">20211129_DDA</strain>
        <tissue evidence="3">Liver</tissue>
    </source>
</reference>
<evidence type="ECO:0000256" key="1">
    <source>
        <dbReference type="SAM" id="MobiDB-lite"/>
    </source>
</evidence>
<feature type="compositionally biased region" description="Basic residues" evidence="1">
    <location>
        <begin position="43"/>
        <end position="61"/>
    </location>
</feature>
<feature type="region of interest" description="Disordered" evidence="1">
    <location>
        <begin position="313"/>
        <end position="332"/>
    </location>
</feature>
<dbReference type="PANTHER" id="PTHR23247:SF2">
    <property type="entry name" value="COILED-COIL DOMAIN-CONTAINING PROTEIN 34"/>
    <property type="match status" value="1"/>
</dbReference>
<comment type="caution">
    <text evidence="3">The sequence shown here is derived from an EMBL/GenBank/DDBJ whole genome shotgun (WGS) entry which is preliminary data.</text>
</comment>
<organism evidence="3 4">
    <name type="scientific">Pleurodeles waltl</name>
    <name type="common">Iberian ribbed newt</name>
    <dbReference type="NCBI Taxonomy" id="8319"/>
    <lineage>
        <taxon>Eukaryota</taxon>
        <taxon>Metazoa</taxon>
        <taxon>Chordata</taxon>
        <taxon>Craniata</taxon>
        <taxon>Vertebrata</taxon>
        <taxon>Euteleostomi</taxon>
        <taxon>Amphibia</taxon>
        <taxon>Batrachia</taxon>
        <taxon>Caudata</taxon>
        <taxon>Salamandroidea</taxon>
        <taxon>Salamandridae</taxon>
        <taxon>Pleurodelinae</taxon>
        <taxon>Pleurodeles</taxon>
    </lineage>
</organism>
<dbReference type="PANTHER" id="PTHR23247">
    <property type="entry name" value="NY-REN-41 ANTIGEN L15 -RELATED"/>
    <property type="match status" value="1"/>
</dbReference>
<keyword evidence="4" id="KW-1185">Reference proteome</keyword>
<feature type="domain" description="Coiled-coil" evidence="2">
    <location>
        <begin position="133"/>
        <end position="312"/>
    </location>
</feature>
<accession>A0AAV7U2R1</accession>
<evidence type="ECO:0000259" key="2">
    <source>
        <dbReference type="Pfam" id="PF13904"/>
    </source>
</evidence>
<feature type="region of interest" description="Disordered" evidence="1">
    <location>
        <begin position="203"/>
        <end position="255"/>
    </location>
</feature>
<feature type="region of interest" description="Disordered" evidence="1">
    <location>
        <begin position="1"/>
        <end position="126"/>
    </location>
</feature>
<dbReference type="Proteomes" id="UP001066276">
    <property type="component" value="Chromosome 3_2"/>
</dbReference>
<feature type="compositionally biased region" description="Low complexity" evidence="1">
    <location>
        <begin position="62"/>
        <end position="79"/>
    </location>
</feature>
<dbReference type="EMBL" id="JANPWB010000006">
    <property type="protein sequence ID" value="KAJ1181982.1"/>
    <property type="molecule type" value="Genomic_DNA"/>
</dbReference>
<name>A0AAV7U2R1_PLEWA</name>
<dbReference type="InterPro" id="IPR045323">
    <property type="entry name" value="CCDC34"/>
</dbReference>
<dbReference type="AlphaFoldDB" id="A0AAV7U2R1"/>
<gene>
    <name evidence="3" type="ORF">NDU88_007181</name>
</gene>